<reference evidence="1 2" key="1">
    <citation type="submission" date="2018-12" db="EMBL/GenBank/DDBJ databases">
        <authorList>
            <person name="Grouzdev D.S."/>
            <person name="Krutkina M.S."/>
        </authorList>
    </citation>
    <scope>NUCLEOTIDE SEQUENCE [LARGE SCALE GENOMIC DNA]</scope>
    <source>
        <strain evidence="1 2">RmlP026</strain>
    </source>
</reference>
<keyword evidence="2" id="KW-1185">Reference proteome</keyword>
<protein>
    <submittedName>
        <fullName evidence="1">Uncharacterized protein</fullName>
    </submittedName>
</protein>
<evidence type="ECO:0000313" key="2">
    <source>
        <dbReference type="Proteomes" id="UP000290759"/>
    </source>
</evidence>
<dbReference type="AlphaFoldDB" id="A0A4Q2U3Z3"/>
<gene>
    <name evidence="1" type="ORF">D3273_14165</name>
</gene>
<dbReference type="EMBL" id="QYBB01000015">
    <property type="protein sequence ID" value="RYC31259.1"/>
    <property type="molecule type" value="Genomic_DNA"/>
</dbReference>
<dbReference type="RefSeq" id="WP_129227542.1">
    <property type="nucleotide sequence ID" value="NZ_QYBB01000015.1"/>
</dbReference>
<dbReference type="Proteomes" id="UP000290759">
    <property type="component" value="Unassembled WGS sequence"/>
</dbReference>
<organism evidence="1 2">
    <name type="scientific">Lichenibacterium minor</name>
    <dbReference type="NCBI Taxonomy" id="2316528"/>
    <lineage>
        <taxon>Bacteria</taxon>
        <taxon>Pseudomonadati</taxon>
        <taxon>Pseudomonadota</taxon>
        <taxon>Alphaproteobacteria</taxon>
        <taxon>Hyphomicrobiales</taxon>
        <taxon>Lichenihabitantaceae</taxon>
        <taxon>Lichenibacterium</taxon>
    </lineage>
</organism>
<proteinExistence type="predicted"/>
<accession>A0A4Q2U3Z3</accession>
<evidence type="ECO:0000313" key="1">
    <source>
        <dbReference type="EMBL" id="RYC31259.1"/>
    </source>
</evidence>
<reference evidence="1 2" key="2">
    <citation type="submission" date="2019-02" db="EMBL/GenBank/DDBJ databases">
        <title>'Lichenibacterium ramalinii' gen. nov. sp. nov., 'Lichenibacterium minor' gen. nov. sp. nov.</title>
        <authorList>
            <person name="Pankratov T."/>
        </authorList>
    </citation>
    <scope>NUCLEOTIDE SEQUENCE [LARGE SCALE GENOMIC DNA]</scope>
    <source>
        <strain evidence="1 2">RmlP026</strain>
    </source>
</reference>
<sequence>MTEIIRPGAGLLYMKVGTHAQESLADIIVRKTKEIERAGFGLWGYGGNTCHPSSMVQPFAEALAEKGKPIRLVMEEMNSSHWAEPLCAAEYSDDNRTWHQIPEEIEVRGSRFALVIGSLARVEDELSLDATRVAVGPSTGRLGSRYVTGRVDKACLEVAAAPERANEGKPPEPRPIHLVADLRRPYAVFLRNYR</sequence>
<dbReference type="OrthoDB" id="8246386at2"/>
<name>A0A4Q2U3Z3_9HYPH</name>
<comment type="caution">
    <text evidence="1">The sequence shown here is derived from an EMBL/GenBank/DDBJ whole genome shotgun (WGS) entry which is preliminary data.</text>
</comment>